<dbReference type="Proteomes" id="UP001384579">
    <property type="component" value="Unassembled WGS sequence"/>
</dbReference>
<reference evidence="1 2" key="1">
    <citation type="journal article" date="2020" name="Harmful Algae">
        <title>Molecular and morphological characterization of a novel dihydroanatoxin-a producing Microcoleus species (cyanobacteria) from the Russian River, California, USA.</title>
        <authorList>
            <person name="Conklin K.Y."/>
            <person name="Stancheva R."/>
            <person name="Otten T.G."/>
            <person name="Fadness R."/>
            <person name="Boyer G.L."/>
            <person name="Read B."/>
            <person name="Zhang X."/>
            <person name="Sheath R.G."/>
        </authorList>
    </citation>
    <scope>NUCLEOTIDE SEQUENCE [LARGE SCALE GENOMIC DNA]</scope>
    <source>
        <strain evidence="1 2">PTRS2</strain>
    </source>
</reference>
<proteinExistence type="predicted"/>
<comment type="caution">
    <text evidence="1">The sequence shown here is derived from an EMBL/GenBank/DDBJ whole genome shotgun (WGS) entry which is preliminary data.</text>
</comment>
<evidence type="ECO:0000313" key="2">
    <source>
        <dbReference type="Proteomes" id="UP001384579"/>
    </source>
</evidence>
<evidence type="ECO:0000313" key="1">
    <source>
        <dbReference type="EMBL" id="MEK0186802.1"/>
    </source>
</evidence>
<feature type="non-terminal residue" evidence="1">
    <location>
        <position position="1"/>
    </location>
</feature>
<gene>
    <name evidence="1" type="ORF">WMG39_18385</name>
</gene>
<accession>A0ABU8YQV8</accession>
<name>A0ABU8YQV8_9CYAN</name>
<dbReference type="RefSeq" id="WP_340541680.1">
    <property type="nucleotide sequence ID" value="NZ_JBBLXS010000259.1"/>
</dbReference>
<protein>
    <submittedName>
        <fullName evidence="1">Uncharacterized protein</fullName>
    </submittedName>
</protein>
<keyword evidence="2" id="KW-1185">Reference proteome</keyword>
<dbReference type="EMBL" id="JBBLXS010000259">
    <property type="protein sequence ID" value="MEK0186802.1"/>
    <property type="molecule type" value="Genomic_DNA"/>
</dbReference>
<organism evidence="1 2">
    <name type="scientific">Microcoleus anatoxicus PTRS2</name>
    <dbReference type="NCBI Taxonomy" id="2705321"/>
    <lineage>
        <taxon>Bacteria</taxon>
        <taxon>Bacillati</taxon>
        <taxon>Cyanobacteriota</taxon>
        <taxon>Cyanophyceae</taxon>
        <taxon>Oscillatoriophycideae</taxon>
        <taxon>Oscillatoriales</taxon>
        <taxon>Microcoleaceae</taxon>
        <taxon>Microcoleus</taxon>
        <taxon>Microcoleus anatoxicus</taxon>
    </lineage>
</organism>
<sequence length="67" mass="7356">GGTTWTNPVGGSPQAIQQCMENLLYRTEVQKPFSGWICVENDVNCKTVRVRTEISEAAAVQACQNAR</sequence>